<name>A0A388TD51_TERA1</name>
<keyword evidence="1" id="KW-0472">Membrane</keyword>
<feature type="domain" description="Prepilin type IV endopeptidase peptidase" evidence="2">
    <location>
        <begin position="9"/>
        <end position="112"/>
    </location>
</feature>
<keyword evidence="1" id="KW-0812">Transmembrane</keyword>
<dbReference type="GO" id="GO:0016020">
    <property type="term" value="C:membrane"/>
    <property type="evidence" value="ECO:0007669"/>
    <property type="project" value="InterPro"/>
</dbReference>
<evidence type="ECO:0000313" key="4">
    <source>
        <dbReference type="Proteomes" id="UP000269352"/>
    </source>
</evidence>
<accession>A0A388TD51</accession>
<feature type="transmembrane region" description="Helical" evidence="1">
    <location>
        <begin position="76"/>
        <end position="92"/>
    </location>
</feature>
<dbReference type="EMBL" id="BGZN01000047">
    <property type="protein sequence ID" value="GBR74461.1"/>
    <property type="molecule type" value="Genomic_DNA"/>
</dbReference>
<dbReference type="Pfam" id="PF01478">
    <property type="entry name" value="Peptidase_A24"/>
    <property type="match status" value="1"/>
</dbReference>
<comment type="caution">
    <text evidence="3">The sequence shown here is derived from an EMBL/GenBank/DDBJ whole genome shotgun (WGS) entry which is preliminary data.</text>
</comment>
<dbReference type="AlphaFoldDB" id="A0A388TD51"/>
<dbReference type="GO" id="GO:0004190">
    <property type="term" value="F:aspartic-type endopeptidase activity"/>
    <property type="evidence" value="ECO:0007669"/>
    <property type="project" value="InterPro"/>
</dbReference>
<gene>
    <name evidence="3" type="ORF">NO1_1632</name>
</gene>
<feature type="transmembrane region" description="Helical" evidence="1">
    <location>
        <begin position="98"/>
        <end position="118"/>
    </location>
</feature>
<evidence type="ECO:0000256" key="1">
    <source>
        <dbReference type="SAM" id="Phobius"/>
    </source>
</evidence>
<evidence type="ECO:0000313" key="3">
    <source>
        <dbReference type="EMBL" id="GBR74461.1"/>
    </source>
</evidence>
<feature type="transmembrane region" description="Helical" evidence="1">
    <location>
        <begin position="125"/>
        <end position="145"/>
    </location>
</feature>
<keyword evidence="1" id="KW-1133">Transmembrane helix</keyword>
<organism evidence="3 4">
    <name type="scientific">Termititenax aidoneus</name>
    <dbReference type="NCBI Taxonomy" id="2218524"/>
    <lineage>
        <taxon>Bacteria</taxon>
        <taxon>Bacillati</taxon>
        <taxon>Candidatus Margulisiibacteriota</taxon>
        <taxon>Candidatus Termititenacia</taxon>
        <taxon>Candidatus Termititenacales</taxon>
        <taxon>Candidatus Termititenacaceae</taxon>
        <taxon>Candidatus Termititenax</taxon>
    </lineage>
</organism>
<reference evidence="3 4" key="1">
    <citation type="journal article" date="2019" name="ISME J.">
        <title>Genome analyses of uncultured TG2/ZB3 bacteria in 'Margulisbacteria' specifically attached to ectosymbiotic spirochetes of protists in the termite gut.</title>
        <authorList>
            <person name="Utami Y.D."/>
            <person name="Kuwahara H."/>
            <person name="Igai K."/>
            <person name="Murakami T."/>
            <person name="Sugaya K."/>
            <person name="Morikawa T."/>
            <person name="Nagura Y."/>
            <person name="Yuki M."/>
            <person name="Deevong P."/>
            <person name="Inoue T."/>
            <person name="Kihara K."/>
            <person name="Lo N."/>
            <person name="Yamada A."/>
            <person name="Ohkuma M."/>
            <person name="Hongoh Y."/>
        </authorList>
    </citation>
    <scope>NUCLEOTIDE SEQUENCE [LARGE SCALE GENOMIC DNA]</scope>
    <source>
        <strain evidence="3">NkOx7-01</strain>
    </source>
</reference>
<evidence type="ECO:0000259" key="2">
    <source>
        <dbReference type="Pfam" id="PF01478"/>
    </source>
</evidence>
<dbReference type="Gene3D" id="1.20.120.1220">
    <property type="match status" value="1"/>
</dbReference>
<protein>
    <recommendedName>
        <fullName evidence="2">Prepilin type IV endopeptidase peptidase domain-containing protein</fullName>
    </recommendedName>
</protein>
<keyword evidence="4" id="KW-1185">Reference proteome</keyword>
<feature type="transmembrane region" description="Helical" evidence="1">
    <location>
        <begin position="45"/>
        <end position="64"/>
    </location>
</feature>
<dbReference type="InterPro" id="IPR000045">
    <property type="entry name" value="Prepilin_IV_endopep_pep"/>
</dbReference>
<proteinExistence type="predicted"/>
<dbReference type="Proteomes" id="UP000269352">
    <property type="component" value="Unassembled WGS sequence"/>
</dbReference>
<sequence length="156" mass="18001">MLALLWPKLILFGFIGAIVYADLKRREVPCFSSLGFLVLLYFQENYRGLFFGNLLVWLALFALIKGLEKFHYHRPAFGGADFLLFFGTALYFEPPRYVLFLFLSFFLGLLVSLILLACRKVNKDALIPFAPFIMAAFVLVEYWGVPLLRLYGNFYA</sequence>